<dbReference type="InterPro" id="IPR012677">
    <property type="entry name" value="Nucleotide-bd_a/b_plait_sf"/>
</dbReference>
<reference evidence="9" key="3">
    <citation type="submission" date="2020-03" db="EMBL/GenBank/DDBJ databases">
        <title>Sequencing and Assembly of Multiple Reported Metal-Biooxidizing Members of the Extremely Thermoacidophilic Archaeal Family Sulfolobaceae.</title>
        <authorList>
            <person name="Counts J.A."/>
            <person name="Kelly R.M."/>
        </authorList>
    </citation>
    <scope>NUCLEOTIDE SEQUENCE [LARGE SCALE GENOMIC DNA]</scope>
    <source>
        <strain evidence="9">HO1-1</strain>
    </source>
</reference>
<dbReference type="GO" id="GO:0005840">
    <property type="term" value="C:ribosome"/>
    <property type="evidence" value="ECO:0007669"/>
    <property type="project" value="UniProtKB-UniRule"/>
</dbReference>
<dbReference type="STRING" id="1293036.GCA_001315825_01906"/>
<keyword evidence="9" id="KW-1185">Reference proteome</keyword>
<dbReference type="GO" id="GO:1990904">
    <property type="term" value="C:ribonucleoprotein complex"/>
    <property type="evidence" value="ECO:0007669"/>
    <property type="project" value="UniProtKB-KW"/>
</dbReference>
<proteinExistence type="inferred from homology"/>
<dbReference type="OrthoDB" id="7751at2157"/>
<name>A0A2U9ITN2_9CREN</name>
<organism evidence="8 9">
    <name type="scientific">Metallosphaera hakonensis JCM 8857 = DSM 7519</name>
    <dbReference type="NCBI Taxonomy" id="1293036"/>
    <lineage>
        <taxon>Archaea</taxon>
        <taxon>Thermoproteota</taxon>
        <taxon>Thermoprotei</taxon>
        <taxon>Sulfolobales</taxon>
        <taxon>Sulfolobaceae</taxon>
        <taxon>Metallosphaera</taxon>
    </lineage>
</organism>
<protein>
    <recommendedName>
        <fullName evidence="6">Large ribosomal subunit protein uL23</fullName>
    </recommendedName>
</protein>
<evidence type="ECO:0000256" key="6">
    <source>
        <dbReference type="HAMAP-Rule" id="MF_01369"/>
    </source>
</evidence>
<gene>
    <name evidence="6" type="primary">rpl23</name>
    <name evidence="8" type="ORF">DFR87_06505</name>
</gene>
<dbReference type="InterPro" id="IPR012678">
    <property type="entry name" value="Ribosomal_uL23/eL15/eS24_sf"/>
</dbReference>
<evidence type="ECO:0000256" key="1">
    <source>
        <dbReference type="ARBA" id="ARBA00006700"/>
    </source>
</evidence>
<dbReference type="GeneID" id="36834977"/>
<evidence type="ECO:0000313" key="9">
    <source>
        <dbReference type="Proteomes" id="UP000247586"/>
    </source>
</evidence>
<dbReference type="PANTHER" id="PTHR11620">
    <property type="entry name" value="60S RIBOSOMAL PROTEIN L23A"/>
    <property type="match status" value="1"/>
</dbReference>
<dbReference type="GO" id="GO:0019843">
    <property type="term" value="F:rRNA binding"/>
    <property type="evidence" value="ECO:0007669"/>
    <property type="project" value="UniProtKB-UniRule"/>
</dbReference>
<evidence type="ECO:0000256" key="7">
    <source>
        <dbReference type="RuleBase" id="RU003934"/>
    </source>
</evidence>
<dbReference type="NCBIfam" id="NF011118">
    <property type="entry name" value="PRK14548.1"/>
    <property type="match status" value="1"/>
</dbReference>
<evidence type="ECO:0000256" key="2">
    <source>
        <dbReference type="ARBA" id="ARBA00022730"/>
    </source>
</evidence>
<evidence type="ECO:0000256" key="4">
    <source>
        <dbReference type="ARBA" id="ARBA00022980"/>
    </source>
</evidence>
<dbReference type="HAMAP" id="MF_01369_A">
    <property type="entry name" value="Ribosomal_uL23_A"/>
    <property type="match status" value="1"/>
</dbReference>
<dbReference type="EMBL" id="CP029287">
    <property type="protein sequence ID" value="AWR99409.1"/>
    <property type="molecule type" value="Genomic_DNA"/>
</dbReference>
<evidence type="ECO:0000256" key="5">
    <source>
        <dbReference type="ARBA" id="ARBA00023274"/>
    </source>
</evidence>
<dbReference type="GO" id="GO:0006412">
    <property type="term" value="P:translation"/>
    <property type="evidence" value="ECO:0007669"/>
    <property type="project" value="UniProtKB-UniRule"/>
</dbReference>
<dbReference type="InterPro" id="IPR019985">
    <property type="entry name" value="Ribosomal_uL23"/>
</dbReference>
<dbReference type="Pfam" id="PF00276">
    <property type="entry name" value="Ribosomal_L23"/>
    <property type="match status" value="1"/>
</dbReference>
<dbReference type="PROSITE" id="PS00050">
    <property type="entry name" value="RIBOSOMAL_L23"/>
    <property type="match status" value="1"/>
</dbReference>
<dbReference type="AlphaFoldDB" id="A0A2U9ITN2"/>
<keyword evidence="2 6" id="KW-0699">rRNA-binding</keyword>
<comment type="function">
    <text evidence="6">Binds to 23S rRNA. One of the proteins that surrounds the polypeptide exit tunnel on the outside of the ribosome.</text>
</comment>
<dbReference type="InterPro" id="IPR013025">
    <property type="entry name" value="Ribosomal_uL23-like"/>
</dbReference>
<dbReference type="KEGG" id="mhk:DFR87_06505"/>
<accession>A0A2U9ITN2</accession>
<dbReference type="InterPro" id="IPR001014">
    <property type="entry name" value="Ribosomal_uL23_CS"/>
</dbReference>
<keyword evidence="5 6" id="KW-0687">Ribonucleoprotein</keyword>
<evidence type="ECO:0000256" key="3">
    <source>
        <dbReference type="ARBA" id="ARBA00022884"/>
    </source>
</evidence>
<dbReference type="RefSeq" id="WP_054836843.1">
    <property type="nucleotide sequence ID" value="NZ_BBBA01000012.1"/>
</dbReference>
<dbReference type="GO" id="GO:0003735">
    <property type="term" value="F:structural constituent of ribosome"/>
    <property type="evidence" value="ECO:0007669"/>
    <property type="project" value="UniProtKB-UniRule"/>
</dbReference>
<sequence>MIRESISTEKSVRLLDSSNTLVIIVDRNDNKSTIKRNVEKTFGVKVEKVNVTITPRGEKKAYIRLSPEYKASEIAQKLSTI</sequence>
<comment type="subunit">
    <text evidence="6">Part of the 50S ribosomal subunit. Contacts protein L29.</text>
</comment>
<dbReference type="Proteomes" id="UP000247586">
    <property type="component" value="Chromosome"/>
</dbReference>
<dbReference type="NCBIfam" id="TIGR03636">
    <property type="entry name" value="uL23_arch"/>
    <property type="match status" value="1"/>
</dbReference>
<dbReference type="SUPFAM" id="SSF54189">
    <property type="entry name" value="Ribosomal proteins S24e, L23 and L15e"/>
    <property type="match status" value="1"/>
</dbReference>
<keyword evidence="3 6" id="KW-0694">RNA-binding</keyword>
<dbReference type="Gene3D" id="3.30.70.330">
    <property type="match status" value="1"/>
</dbReference>
<reference evidence="9" key="2">
    <citation type="submission" date="2020-03" db="EMBL/GenBank/DDBJ databases">
        <title>Complete Genome Sequences of Extremely Thermoacidophilic, Metal-Mobilizing Type-Strain Members of the Archaeal Family Sulfolobaceae: Acidianus brierleyi DSM-1651T, Acidianus sulfidivorans DSM-18786T, Metallosphaera hakonensis DSM-7519T, and Metallosphaera prunae DSM-10039T.</title>
        <authorList>
            <person name="Counts J.A."/>
            <person name="Kelly R.M."/>
        </authorList>
    </citation>
    <scope>NUCLEOTIDE SEQUENCE [LARGE SCALE GENOMIC DNA]</scope>
    <source>
        <strain evidence="9">HO1-1</strain>
    </source>
</reference>
<evidence type="ECO:0000313" key="8">
    <source>
        <dbReference type="EMBL" id="AWR99409.1"/>
    </source>
</evidence>
<keyword evidence="4 6" id="KW-0689">Ribosomal protein</keyword>
<comment type="similarity">
    <text evidence="1 6 7">Belongs to the universal ribosomal protein uL23 family.</text>
</comment>
<reference evidence="8 9" key="1">
    <citation type="submission" date="2018-05" db="EMBL/GenBank/DDBJ databases">
        <title>Complete Genome Sequences of Extremely Thermoacidophilic, Metal-Mobilizing Type-Strain Members of the Archaeal Family Sulfolobaceae: Acidianus brierleyi DSM-1651T, Acidianus sulfidivorans DSM-18786T, Metallosphaera hakonensis DSM-7519T, and Metallosphaera prunae DSM-10039T.</title>
        <authorList>
            <person name="Counts J.A."/>
            <person name="Kelly R.M."/>
        </authorList>
    </citation>
    <scope>NUCLEOTIDE SEQUENCE [LARGE SCALE GENOMIC DNA]</scope>
    <source>
        <strain evidence="8 9">HO1-1</strain>
    </source>
</reference>